<keyword evidence="5 7" id="KW-1133">Transmembrane helix</keyword>
<evidence type="ECO:0000256" key="3">
    <source>
        <dbReference type="ARBA" id="ARBA00022448"/>
    </source>
</evidence>
<organism evidence="9">
    <name type="scientific">marine metagenome</name>
    <dbReference type="NCBI Taxonomy" id="408172"/>
    <lineage>
        <taxon>unclassified sequences</taxon>
        <taxon>metagenomes</taxon>
        <taxon>ecological metagenomes</taxon>
    </lineage>
</organism>
<evidence type="ECO:0000256" key="2">
    <source>
        <dbReference type="ARBA" id="ARBA00005551"/>
    </source>
</evidence>
<evidence type="ECO:0000256" key="7">
    <source>
        <dbReference type="SAM" id="Phobius"/>
    </source>
</evidence>
<feature type="transmembrane region" description="Helical" evidence="7">
    <location>
        <begin position="221"/>
        <end position="254"/>
    </location>
</feature>
<feature type="transmembrane region" description="Helical" evidence="7">
    <location>
        <begin position="298"/>
        <end position="319"/>
    </location>
</feature>
<comment type="subcellular location">
    <subcellularLocation>
        <location evidence="1">Membrane</location>
        <topology evidence="1">Multi-pass membrane protein</topology>
    </subcellularLocation>
</comment>
<evidence type="ECO:0000256" key="6">
    <source>
        <dbReference type="ARBA" id="ARBA00023136"/>
    </source>
</evidence>
<feature type="domain" description="Cation/H+ exchanger transmembrane" evidence="8">
    <location>
        <begin position="15"/>
        <end position="377"/>
    </location>
</feature>
<evidence type="ECO:0000259" key="8">
    <source>
        <dbReference type="Pfam" id="PF00999"/>
    </source>
</evidence>
<evidence type="ECO:0000313" key="9">
    <source>
        <dbReference type="EMBL" id="SVB21737.1"/>
    </source>
</evidence>
<feature type="transmembrane region" description="Helical" evidence="7">
    <location>
        <begin position="358"/>
        <end position="377"/>
    </location>
</feature>
<feature type="non-terminal residue" evidence="9">
    <location>
        <position position="1"/>
    </location>
</feature>
<feature type="transmembrane region" description="Helical" evidence="7">
    <location>
        <begin position="89"/>
        <end position="113"/>
    </location>
</feature>
<reference evidence="9" key="1">
    <citation type="submission" date="2018-05" db="EMBL/GenBank/DDBJ databases">
        <authorList>
            <person name="Lanie J.A."/>
            <person name="Ng W.-L."/>
            <person name="Kazmierczak K.M."/>
            <person name="Andrzejewski T.M."/>
            <person name="Davidsen T.M."/>
            <person name="Wayne K.J."/>
            <person name="Tettelin H."/>
            <person name="Glass J.I."/>
            <person name="Rusch D."/>
            <person name="Podicherti R."/>
            <person name="Tsui H.-C.T."/>
            <person name="Winkler M.E."/>
        </authorList>
    </citation>
    <scope>NUCLEOTIDE SEQUENCE</scope>
</reference>
<dbReference type="GO" id="GO:0016020">
    <property type="term" value="C:membrane"/>
    <property type="evidence" value="ECO:0007669"/>
    <property type="project" value="UniProtKB-SubCell"/>
</dbReference>
<sequence length="570" mass="60219">VHSADFVRDFALIMVAAAVALILFRLIRQPPILGYLLAGLLVGPFALQGRFVKDTETVSLVAEVGLVVLLFSIGVEFGWERIRKVGLRVVLIGAVEITGMILLGYFLGLSLGWSSTTSIYLGAALAFSSSAVLVQILRENGQLMSLRGQLVVGILVVEDFVAVVILAVFSGYATQGDESALQVWPIAIKMGVFAIGALVFGTLFAPRLMDLLDYLKSRETLLIGSLGICFGVGLLAREMGLSAGAGAFLIGTVLGDTRHRDQVARLITPVRDVFAALFFVSIGMLVNMGDIPQFFGTALIVTGVLVAGKILAATIGTLLTGHDSETALQVGTSMPQPGEFSLAIARSGSESAAVGSQLYPVVTISTLLSSFIYPIVFRSHKPIGLFFTWLLPRKIKEDLAAFTSTIGTARGAITPTKSVPHDFVGDLRSLTVNFGIIGLIVVAGILISKAGMALAVELGIMPDLVGVVILSIVVTLAVPAAVILWGVLSRIGTTLARRVFIRLKVSGNLNVAGDVMIFGVSSAFLLAVGIWVVTQLLEVIPVSDITSPIVAIVMIFTAALTATIAMRIHY</sequence>
<dbReference type="InterPro" id="IPR006153">
    <property type="entry name" value="Cation/H_exchanger_TM"/>
</dbReference>
<dbReference type="Gene3D" id="1.20.1530.20">
    <property type="match status" value="1"/>
</dbReference>
<evidence type="ECO:0000256" key="1">
    <source>
        <dbReference type="ARBA" id="ARBA00004141"/>
    </source>
</evidence>
<dbReference type="PANTHER" id="PTHR42751">
    <property type="entry name" value="SODIUM/HYDROGEN EXCHANGER FAMILY/TRKA DOMAIN PROTEIN"/>
    <property type="match status" value="1"/>
</dbReference>
<dbReference type="InterPro" id="IPR038770">
    <property type="entry name" value="Na+/solute_symporter_sf"/>
</dbReference>
<accession>A0A382C8L5</accession>
<feature type="transmembrane region" description="Helical" evidence="7">
    <location>
        <begin position="545"/>
        <end position="566"/>
    </location>
</feature>
<dbReference type="GO" id="GO:1902600">
    <property type="term" value="P:proton transmembrane transport"/>
    <property type="evidence" value="ECO:0007669"/>
    <property type="project" value="InterPro"/>
</dbReference>
<keyword evidence="3" id="KW-0813">Transport</keyword>
<feature type="transmembrane region" description="Helical" evidence="7">
    <location>
        <begin position="186"/>
        <end position="209"/>
    </location>
</feature>
<proteinExistence type="inferred from homology"/>
<dbReference type="Pfam" id="PF00999">
    <property type="entry name" value="Na_H_Exchanger"/>
    <property type="match status" value="1"/>
</dbReference>
<evidence type="ECO:0000256" key="4">
    <source>
        <dbReference type="ARBA" id="ARBA00022692"/>
    </source>
</evidence>
<gene>
    <name evidence="9" type="ORF">METZ01_LOCUS174591</name>
</gene>
<feature type="transmembrane region" description="Helical" evidence="7">
    <location>
        <begin position="266"/>
        <end position="286"/>
    </location>
</feature>
<name>A0A382C8L5_9ZZZZ</name>
<comment type="similarity">
    <text evidence="2">Belongs to the monovalent cation:proton antiporter 2 (CPA2) transporter (TC 2.A.37) family.</text>
</comment>
<feature type="transmembrane region" description="Helical" evidence="7">
    <location>
        <begin position="464"/>
        <end position="488"/>
    </location>
</feature>
<dbReference type="AlphaFoldDB" id="A0A382C8L5"/>
<feature type="transmembrane region" description="Helical" evidence="7">
    <location>
        <begin position="150"/>
        <end position="174"/>
    </location>
</feature>
<dbReference type="GO" id="GO:0015297">
    <property type="term" value="F:antiporter activity"/>
    <property type="evidence" value="ECO:0007669"/>
    <property type="project" value="InterPro"/>
</dbReference>
<feature type="transmembrane region" description="Helical" evidence="7">
    <location>
        <begin position="33"/>
        <end position="52"/>
    </location>
</feature>
<feature type="non-terminal residue" evidence="9">
    <location>
        <position position="570"/>
    </location>
</feature>
<keyword evidence="6 7" id="KW-0472">Membrane</keyword>
<feature type="transmembrane region" description="Helical" evidence="7">
    <location>
        <begin position="430"/>
        <end position="452"/>
    </location>
</feature>
<dbReference type="EMBL" id="UINC01033059">
    <property type="protein sequence ID" value="SVB21737.1"/>
    <property type="molecule type" value="Genomic_DNA"/>
</dbReference>
<feature type="transmembrane region" description="Helical" evidence="7">
    <location>
        <begin position="58"/>
        <end position="77"/>
    </location>
</feature>
<feature type="transmembrane region" description="Helical" evidence="7">
    <location>
        <begin position="119"/>
        <end position="138"/>
    </location>
</feature>
<evidence type="ECO:0000256" key="5">
    <source>
        <dbReference type="ARBA" id="ARBA00022989"/>
    </source>
</evidence>
<keyword evidence="4 7" id="KW-0812">Transmembrane</keyword>
<feature type="transmembrane region" description="Helical" evidence="7">
    <location>
        <begin position="6"/>
        <end position="26"/>
    </location>
</feature>
<feature type="transmembrane region" description="Helical" evidence="7">
    <location>
        <begin position="509"/>
        <end position="533"/>
    </location>
</feature>
<dbReference type="PANTHER" id="PTHR42751:SF3">
    <property type="entry name" value="SODIUM_GLUTAMATE SYMPORTER"/>
    <property type="match status" value="1"/>
</dbReference>
<protein>
    <recommendedName>
        <fullName evidence="8">Cation/H+ exchanger transmembrane domain-containing protein</fullName>
    </recommendedName>
</protein>